<proteinExistence type="predicted"/>
<comment type="caution">
    <text evidence="1">The sequence shown here is derived from an EMBL/GenBank/DDBJ whole genome shotgun (WGS) entry which is preliminary data.</text>
</comment>
<reference evidence="1 2" key="2">
    <citation type="submission" date="2018-06" db="EMBL/GenBank/DDBJ databases">
        <authorList>
            <person name="Zhirakovskaya E."/>
        </authorList>
    </citation>
    <scope>NUCLEOTIDE SEQUENCE [LARGE SCALE GENOMIC DNA]</scope>
    <source>
        <strain evidence="1 2">FBKL4.011</strain>
    </source>
</reference>
<dbReference type="InterPro" id="IPR009665">
    <property type="entry name" value="YyaC"/>
</dbReference>
<dbReference type="Pfam" id="PF06866">
    <property type="entry name" value="DUF1256"/>
    <property type="match status" value="1"/>
</dbReference>
<dbReference type="EMBL" id="QJKK01000006">
    <property type="protein sequence ID" value="RAL23470.1"/>
    <property type="molecule type" value="Genomic_DNA"/>
</dbReference>
<dbReference type="Proteomes" id="UP000251213">
    <property type="component" value="Unassembled WGS sequence"/>
</dbReference>
<dbReference type="InterPro" id="IPR023430">
    <property type="entry name" value="Pept_HybD-like_dom_sf"/>
</dbReference>
<organism evidence="1 2">
    <name type="scientific">Thermoflavimicrobium daqui</name>
    <dbReference type="NCBI Taxonomy" id="2137476"/>
    <lineage>
        <taxon>Bacteria</taxon>
        <taxon>Bacillati</taxon>
        <taxon>Bacillota</taxon>
        <taxon>Bacilli</taxon>
        <taxon>Bacillales</taxon>
        <taxon>Thermoactinomycetaceae</taxon>
        <taxon>Thermoflavimicrobium</taxon>
    </lineage>
</organism>
<evidence type="ECO:0000313" key="1">
    <source>
        <dbReference type="EMBL" id="RAL23470.1"/>
    </source>
</evidence>
<dbReference type="OrthoDB" id="9815953at2"/>
<keyword evidence="1" id="KW-0378">Hydrolase</keyword>
<name>A0A364K3Q9_9BACL</name>
<sequence length="179" mass="19356">MEYTHPHASQLFSDHISYALNDFQAESRIICVCIGTDRSTGDSLGPLVGSFLAKKAPSHIKIFGTLDEPVHALNLQNTIQYIHSKYPKSPIIAVDACLGHLKSVGWIQVGLGPIKPGAGVKKDLPEIGQIHIKGIVNVSGFMEYIILQNTRLSVVMKMAEVISSSILMATSTNQTSSSL</sequence>
<accession>A0A364K3Q9</accession>
<dbReference type="NCBIfam" id="TIGR02841">
    <property type="entry name" value="spore_YyaC"/>
    <property type="match status" value="1"/>
</dbReference>
<protein>
    <submittedName>
        <fullName evidence="1">Spore protease YyaC</fullName>
    </submittedName>
</protein>
<dbReference type="GO" id="GO:0008233">
    <property type="term" value="F:peptidase activity"/>
    <property type="evidence" value="ECO:0007669"/>
    <property type="project" value="UniProtKB-KW"/>
</dbReference>
<dbReference type="AlphaFoldDB" id="A0A364K3Q9"/>
<evidence type="ECO:0000313" key="2">
    <source>
        <dbReference type="Proteomes" id="UP000251213"/>
    </source>
</evidence>
<gene>
    <name evidence="1" type="primary">yyaC</name>
    <name evidence="1" type="ORF">DL897_11970</name>
</gene>
<keyword evidence="1" id="KW-0645">Protease</keyword>
<reference evidence="1 2" key="1">
    <citation type="submission" date="2018-06" db="EMBL/GenBank/DDBJ databases">
        <title>Thermoflavimicrobium daqus sp. nov., a thermophilic microbe isolated from Moutai-flavour Daqu.</title>
        <authorList>
            <person name="Wang X."/>
            <person name="Zhou H."/>
        </authorList>
    </citation>
    <scope>NUCLEOTIDE SEQUENCE [LARGE SCALE GENOMIC DNA]</scope>
    <source>
        <strain evidence="1 2">FBKL4.011</strain>
    </source>
</reference>
<dbReference type="GO" id="GO:0006508">
    <property type="term" value="P:proteolysis"/>
    <property type="evidence" value="ECO:0007669"/>
    <property type="project" value="UniProtKB-KW"/>
</dbReference>
<dbReference type="SUPFAM" id="SSF53163">
    <property type="entry name" value="HybD-like"/>
    <property type="match status" value="1"/>
</dbReference>
<keyword evidence="2" id="KW-1185">Reference proteome</keyword>